<keyword evidence="2" id="KW-1185">Reference proteome</keyword>
<dbReference type="SUPFAM" id="SSF53335">
    <property type="entry name" value="S-adenosyl-L-methionine-dependent methyltransferases"/>
    <property type="match status" value="1"/>
</dbReference>
<proteinExistence type="predicted"/>
<dbReference type="InterPro" id="IPR029063">
    <property type="entry name" value="SAM-dependent_MTases_sf"/>
</dbReference>
<dbReference type="EMBL" id="BSPV01000009">
    <property type="protein sequence ID" value="GLT15902.1"/>
    <property type="molecule type" value="Genomic_DNA"/>
</dbReference>
<dbReference type="Pfam" id="PF13489">
    <property type="entry name" value="Methyltransf_23"/>
    <property type="match status" value="1"/>
</dbReference>
<organism evidence="1 2">
    <name type="scientific">Vibrio algivorus</name>
    <dbReference type="NCBI Taxonomy" id="1667024"/>
    <lineage>
        <taxon>Bacteria</taxon>
        <taxon>Pseudomonadati</taxon>
        <taxon>Pseudomonadota</taxon>
        <taxon>Gammaproteobacteria</taxon>
        <taxon>Vibrionales</taxon>
        <taxon>Vibrionaceae</taxon>
        <taxon>Vibrio</taxon>
    </lineage>
</organism>
<dbReference type="PANTHER" id="PTHR43861">
    <property type="entry name" value="TRANS-ACONITATE 2-METHYLTRANSFERASE-RELATED"/>
    <property type="match status" value="1"/>
</dbReference>
<accession>A0ABQ6ESG2</accession>
<evidence type="ECO:0008006" key="3">
    <source>
        <dbReference type="Google" id="ProtNLM"/>
    </source>
</evidence>
<dbReference type="PANTHER" id="PTHR43861:SF1">
    <property type="entry name" value="TRANS-ACONITATE 2-METHYLTRANSFERASE"/>
    <property type="match status" value="1"/>
</dbReference>
<name>A0ABQ6ESG2_9VIBR</name>
<dbReference type="Proteomes" id="UP001157156">
    <property type="component" value="Unassembled WGS sequence"/>
</dbReference>
<dbReference type="CDD" id="cd02440">
    <property type="entry name" value="AdoMet_MTases"/>
    <property type="match status" value="1"/>
</dbReference>
<evidence type="ECO:0000313" key="1">
    <source>
        <dbReference type="EMBL" id="GLT15902.1"/>
    </source>
</evidence>
<sequence length="205" mass="23318">MTYLWFSMSQTIAVYNQKAEQFVDQYDSVTFESVHKSWQEYWPQSGYKILDIGAGSGRDSRWFVNQGCSVVAVEPCENLRQLGQTNSPSSIQWVGDNLPNLIHVEALSRQFDLILLSAVWMHIPVGLRLTSLKALVKLLNTQGKIIVTLRHGDFDDGRKGYDVSMKEIENLARQVGLMICHQSGSDDVLQRNSVIWETVVLRQQN</sequence>
<gene>
    <name evidence="1" type="ORF">GCM10007931_28770</name>
</gene>
<evidence type="ECO:0000313" key="2">
    <source>
        <dbReference type="Proteomes" id="UP001157156"/>
    </source>
</evidence>
<comment type="caution">
    <text evidence="1">The sequence shown here is derived from an EMBL/GenBank/DDBJ whole genome shotgun (WGS) entry which is preliminary data.</text>
</comment>
<protein>
    <recommendedName>
        <fullName evidence="3">Class I SAM-dependent methyltransferase</fullName>
    </recommendedName>
</protein>
<dbReference type="Gene3D" id="3.40.50.150">
    <property type="entry name" value="Vaccinia Virus protein VP39"/>
    <property type="match status" value="1"/>
</dbReference>
<reference evidence="2" key="1">
    <citation type="journal article" date="2019" name="Int. J. Syst. Evol. Microbiol.">
        <title>The Global Catalogue of Microorganisms (GCM) 10K type strain sequencing project: providing services to taxonomists for standard genome sequencing and annotation.</title>
        <authorList>
            <consortium name="The Broad Institute Genomics Platform"/>
            <consortium name="The Broad Institute Genome Sequencing Center for Infectious Disease"/>
            <person name="Wu L."/>
            <person name="Ma J."/>
        </authorList>
    </citation>
    <scope>NUCLEOTIDE SEQUENCE [LARGE SCALE GENOMIC DNA]</scope>
    <source>
        <strain evidence="2">NBRC 111146</strain>
    </source>
</reference>